<keyword evidence="1 2" id="KW-0378">Hydrolase</keyword>
<dbReference type="SUPFAM" id="SSF55144">
    <property type="entry name" value="LigT-like"/>
    <property type="match status" value="1"/>
</dbReference>
<dbReference type="STRING" id="454194.PYK22_00107"/>
<dbReference type="EMBL" id="CBXV010000001">
    <property type="protein sequence ID" value="CDM64115.1"/>
    <property type="molecule type" value="Genomic_DNA"/>
</dbReference>
<keyword evidence="4" id="KW-1185">Reference proteome</keyword>
<dbReference type="GO" id="GO:0016874">
    <property type="term" value="F:ligase activity"/>
    <property type="evidence" value="ECO:0007669"/>
    <property type="project" value="UniProtKB-KW"/>
</dbReference>
<feature type="short sequence motif" description="HXTX 2" evidence="2">
    <location>
        <begin position="140"/>
        <end position="143"/>
    </location>
</feature>
<feature type="active site" description="Proton donor" evidence="2">
    <location>
        <position position="53"/>
    </location>
</feature>
<dbReference type="Proteomes" id="UP000031518">
    <property type="component" value="Unassembled WGS sequence"/>
</dbReference>
<comment type="function">
    <text evidence="2">Hydrolyzes RNA 2',3'-cyclic phosphodiester to an RNA 2'-phosphomonoester.</text>
</comment>
<dbReference type="PANTHER" id="PTHR35561:SF1">
    <property type="entry name" value="RNA 2',3'-CYCLIC PHOSPHODIESTERASE"/>
    <property type="match status" value="1"/>
</dbReference>
<dbReference type="RefSeq" id="WP_041973125.1">
    <property type="nucleotide sequence ID" value="NZ_CBXV010000001.1"/>
</dbReference>
<evidence type="ECO:0000256" key="1">
    <source>
        <dbReference type="ARBA" id="ARBA00022801"/>
    </source>
</evidence>
<accession>A0A0B6WVI0</accession>
<feature type="active site" description="Proton acceptor" evidence="2">
    <location>
        <position position="140"/>
    </location>
</feature>
<comment type="similarity">
    <text evidence="2">Belongs to the 2H phosphoesterase superfamily. ThpR family.</text>
</comment>
<dbReference type="GO" id="GO:0004113">
    <property type="term" value="F:2',3'-cyclic-nucleotide 3'-phosphodiesterase activity"/>
    <property type="evidence" value="ECO:0007669"/>
    <property type="project" value="InterPro"/>
</dbReference>
<evidence type="ECO:0000313" key="3">
    <source>
        <dbReference type="EMBL" id="CDM64115.1"/>
    </source>
</evidence>
<dbReference type="HAMAP" id="MF_01940">
    <property type="entry name" value="RNA_CPDase"/>
    <property type="match status" value="1"/>
</dbReference>
<dbReference type="PANTHER" id="PTHR35561">
    <property type="entry name" value="RNA 2',3'-CYCLIC PHOSPHODIESTERASE"/>
    <property type="match status" value="1"/>
</dbReference>
<dbReference type="AlphaFoldDB" id="A0A0B6WVI0"/>
<dbReference type="Pfam" id="PF13563">
    <property type="entry name" value="2_5_RNA_ligase2"/>
    <property type="match status" value="1"/>
</dbReference>
<comment type="catalytic activity">
    <reaction evidence="2">
        <text>a 3'-end 2',3'-cyclophospho-ribonucleotide-RNA + H2O = a 3'-end 2'-phospho-ribonucleotide-RNA + H(+)</text>
        <dbReference type="Rhea" id="RHEA:11828"/>
        <dbReference type="Rhea" id="RHEA-COMP:10464"/>
        <dbReference type="Rhea" id="RHEA-COMP:17353"/>
        <dbReference type="ChEBI" id="CHEBI:15377"/>
        <dbReference type="ChEBI" id="CHEBI:15378"/>
        <dbReference type="ChEBI" id="CHEBI:83064"/>
        <dbReference type="ChEBI" id="CHEBI:173113"/>
        <dbReference type="EC" id="3.1.4.58"/>
    </reaction>
</comment>
<proteinExistence type="inferred from homology"/>
<sequence>MINRATDEAKSLRVFCAIALPDATRARLAERIGRLRASPQGFAARWERSEKLHLTLKFLGEIEASRLDALRSAAERAAMSVAPFELTLAGPGVFPPRGAARVLWLGLGDPSGRLAHLQASLEDECHKVGFPREARPFRPHITLARLRNPAPQLVKLHLELPVETERFAVHEMVIMRSELRPEGARYTELAALPLRGE</sequence>
<dbReference type="EC" id="3.1.4.58" evidence="2"/>
<dbReference type="OrthoDB" id="9789350at2"/>
<organism evidence="3 4">
    <name type="scientific">Pyrinomonas methylaliphatogenes</name>
    <dbReference type="NCBI Taxonomy" id="454194"/>
    <lineage>
        <taxon>Bacteria</taxon>
        <taxon>Pseudomonadati</taxon>
        <taxon>Acidobacteriota</taxon>
        <taxon>Blastocatellia</taxon>
        <taxon>Blastocatellales</taxon>
        <taxon>Pyrinomonadaceae</taxon>
        <taxon>Pyrinomonas</taxon>
    </lineage>
</organism>
<evidence type="ECO:0000256" key="2">
    <source>
        <dbReference type="HAMAP-Rule" id="MF_01940"/>
    </source>
</evidence>
<protein>
    <recommendedName>
        <fullName evidence="2">RNA 2',3'-cyclic phosphodiesterase</fullName>
        <shortName evidence="2">RNA 2',3'-CPDase</shortName>
        <ecNumber evidence="2">3.1.4.58</ecNumber>
    </recommendedName>
</protein>
<keyword evidence="3" id="KW-0436">Ligase</keyword>
<gene>
    <name evidence="3" type="ORF">PYK22_00107</name>
</gene>
<feature type="short sequence motif" description="HXTX 1" evidence="2">
    <location>
        <begin position="53"/>
        <end position="56"/>
    </location>
</feature>
<evidence type="ECO:0000313" key="4">
    <source>
        <dbReference type="Proteomes" id="UP000031518"/>
    </source>
</evidence>
<dbReference type="GO" id="GO:0008664">
    <property type="term" value="F:RNA 2',3'-cyclic 3'-phosphodiesterase activity"/>
    <property type="evidence" value="ECO:0007669"/>
    <property type="project" value="UniProtKB-EC"/>
</dbReference>
<dbReference type="InterPro" id="IPR004175">
    <property type="entry name" value="RNA_CPDase"/>
</dbReference>
<dbReference type="Gene3D" id="3.90.1140.10">
    <property type="entry name" value="Cyclic phosphodiesterase"/>
    <property type="match status" value="1"/>
</dbReference>
<dbReference type="InterPro" id="IPR009097">
    <property type="entry name" value="Cyclic_Pdiesterase"/>
</dbReference>
<name>A0A0B6WVI0_9BACT</name>
<dbReference type="NCBIfam" id="TIGR02258">
    <property type="entry name" value="2_5_ligase"/>
    <property type="match status" value="1"/>
</dbReference>
<reference evidence="3 4" key="1">
    <citation type="submission" date="2013-12" db="EMBL/GenBank/DDBJ databases">
        <authorList>
            <person name="Stott M."/>
        </authorList>
    </citation>
    <scope>NUCLEOTIDE SEQUENCE [LARGE SCALE GENOMIC DNA]</scope>
    <source>
        <strain evidence="3 4">K22</strain>
    </source>
</reference>
<reference evidence="3 4" key="2">
    <citation type="submission" date="2015-01" db="EMBL/GenBank/DDBJ databases">
        <title>Complete genome sequence of Pyrinomonas methylaliphatogenes type strain K22T.</title>
        <authorList>
            <person name="Lee K.C.Y."/>
            <person name="Power J.F."/>
            <person name="Dunfield P.F."/>
            <person name="Morgan X.C."/>
            <person name="Huttenhower C."/>
            <person name="Stott M.B."/>
        </authorList>
    </citation>
    <scope>NUCLEOTIDE SEQUENCE [LARGE SCALE GENOMIC DNA]</scope>
    <source>
        <strain evidence="3 4">K22</strain>
    </source>
</reference>